<evidence type="ECO:0000313" key="2">
    <source>
        <dbReference type="EMBL" id="KAB1276623.1"/>
    </source>
</evidence>
<gene>
    <name evidence="2" type="ORF">Cadr_000007880</name>
</gene>
<sequence>MRGLDDETFSAKSRRDVGKSSEDRIRNWSCGTQTRECQPHPEAGRGVERFWCPVSAFPSFNQICCHGTILQHLVHPAGPVPQIKENFR</sequence>
<organism evidence="2 3">
    <name type="scientific">Camelus dromedarius</name>
    <name type="common">Dromedary</name>
    <name type="synonym">Arabian camel</name>
    <dbReference type="NCBI Taxonomy" id="9838"/>
    <lineage>
        <taxon>Eukaryota</taxon>
        <taxon>Metazoa</taxon>
        <taxon>Chordata</taxon>
        <taxon>Craniata</taxon>
        <taxon>Vertebrata</taxon>
        <taxon>Euteleostomi</taxon>
        <taxon>Mammalia</taxon>
        <taxon>Eutheria</taxon>
        <taxon>Laurasiatheria</taxon>
        <taxon>Artiodactyla</taxon>
        <taxon>Tylopoda</taxon>
        <taxon>Camelidae</taxon>
        <taxon>Camelus</taxon>
    </lineage>
</organism>
<evidence type="ECO:0000256" key="1">
    <source>
        <dbReference type="SAM" id="MobiDB-lite"/>
    </source>
</evidence>
<feature type="compositionally biased region" description="Basic and acidic residues" evidence="1">
    <location>
        <begin position="13"/>
        <end position="24"/>
    </location>
</feature>
<accession>A0A5N4DZM5</accession>
<evidence type="ECO:0000313" key="3">
    <source>
        <dbReference type="Proteomes" id="UP000299084"/>
    </source>
</evidence>
<comment type="caution">
    <text evidence="2">The sequence shown here is derived from an EMBL/GenBank/DDBJ whole genome shotgun (WGS) entry which is preliminary data.</text>
</comment>
<proteinExistence type="predicted"/>
<dbReference type="AlphaFoldDB" id="A0A5N4DZM5"/>
<reference evidence="2 3" key="1">
    <citation type="journal article" date="2019" name="Mol. Ecol. Resour.">
        <title>Improving Illumina assemblies with Hi-C and long reads: an example with the North African dromedary.</title>
        <authorList>
            <person name="Elbers J.P."/>
            <person name="Rogers M.F."/>
            <person name="Perelman P.L."/>
            <person name="Proskuryakova A.A."/>
            <person name="Serdyukova N.A."/>
            <person name="Johnson W.E."/>
            <person name="Horin P."/>
            <person name="Corander J."/>
            <person name="Murphy D."/>
            <person name="Burger P.A."/>
        </authorList>
    </citation>
    <scope>NUCLEOTIDE SEQUENCE [LARGE SCALE GENOMIC DNA]</scope>
    <source>
        <strain evidence="2">Drom800</strain>
        <tissue evidence="2">Blood</tissue>
    </source>
</reference>
<protein>
    <submittedName>
        <fullName evidence="2">Uncharacterized protein</fullName>
    </submittedName>
</protein>
<name>A0A5N4DZM5_CAMDR</name>
<feature type="region of interest" description="Disordered" evidence="1">
    <location>
        <begin position="1"/>
        <end position="24"/>
    </location>
</feature>
<dbReference type="Proteomes" id="UP000299084">
    <property type="component" value="Unassembled WGS sequence"/>
</dbReference>
<keyword evidence="3" id="KW-1185">Reference proteome</keyword>
<dbReference type="EMBL" id="JWIN03000007">
    <property type="protein sequence ID" value="KAB1276623.1"/>
    <property type="molecule type" value="Genomic_DNA"/>
</dbReference>